<dbReference type="OrthoDB" id="252197at2"/>
<keyword evidence="1" id="KW-0812">Transmembrane</keyword>
<dbReference type="AlphaFoldDB" id="A0A0F5YII0"/>
<proteinExistence type="predicted"/>
<dbReference type="Pfam" id="PF16868">
    <property type="entry name" value="NMT1_3"/>
    <property type="match status" value="2"/>
</dbReference>
<protein>
    <submittedName>
        <fullName evidence="2">C4-dicarboxylate ABC transporter substrate-binding protein</fullName>
    </submittedName>
</protein>
<evidence type="ECO:0000313" key="3">
    <source>
        <dbReference type="Proteomes" id="UP000033607"/>
    </source>
</evidence>
<dbReference type="PANTHER" id="PTHR42941:SF1">
    <property type="entry name" value="SLL1037 PROTEIN"/>
    <property type="match status" value="1"/>
</dbReference>
<keyword evidence="1" id="KW-0472">Membrane</keyword>
<dbReference type="EMBL" id="LATL02000321">
    <property type="protein sequence ID" value="KKD38467.1"/>
    <property type="molecule type" value="Genomic_DNA"/>
</dbReference>
<dbReference type="Proteomes" id="UP000033607">
    <property type="component" value="Unassembled WGS sequence"/>
</dbReference>
<name>A0A0F5YII0_9CYAN</name>
<dbReference type="NCBIfam" id="TIGR02122">
    <property type="entry name" value="TRAP_TAXI"/>
    <property type="match status" value="1"/>
</dbReference>
<dbReference type="Gene3D" id="3.40.190.10">
    <property type="entry name" value="Periplasmic binding protein-like II"/>
    <property type="match status" value="2"/>
</dbReference>
<gene>
    <name evidence="2" type="ORF">WN50_08675</name>
</gene>
<sequence>MLNKLAFPLIGISILMVLIFAVLSWKTSNPVDHLTIATGARNGEYYAFSQAFSEVFSKHQPRIKINVIETDGSSNNLDLLQSKKADLALVQSDLSIPPDTQAVAFLFPEMFHLIATEQSKINLVSDLKGKRIALMPKGSGSYNLFWVLSQHYGLNPGDFETISVPPDQAYTLLNQGKVDALFRVIALGNVGINQLLSSGKNRLIPIEQAAALQLFQPALEASEIPRGTYNGSIPIPAKNLPIVALRSVLIAHKDVNKDVIYEMTRILFESRNELMAKTPQAAMIHQPESLKDFWFSFHPGAKAYYYQDEPSFLEKYAEPMGFVLSASVLGISTLWQFRLWFKGRQKNRADFYNLELLSLIDQINSTQTLEELKSLRRQLFTIFKEVIVDLDKDRISSESFQSFTFTWEVAIASIRHQENILRSSDNQNLLKSPLS</sequence>
<evidence type="ECO:0000256" key="1">
    <source>
        <dbReference type="SAM" id="Phobius"/>
    </source>
</evidence>
<dbReference type="SUPFAM" id="SSF53850">
    <property type="entry name" value="Periplasmic binding protein-like II"/>
    <property type="match status" value="1"/>
</dbReference>
<reference evidence="2 3" key="1">
    <citation type="submission" date="2015-06" db="EMBL/GenBank/DDBJ databases">
        <title>Draft genome assembly of filamentous brackish cyanobacterium Limnoraphis robusta strain CS-951.</title>
        <authorList>
            <person name="Willis A."/>
            <person name="Parks M."/>
            <person name="Burford M.A."/>
        </authorList>
    </citation>
    <scope>NUCLEOTIDE SEQUENCE [LARGE SCALE GENOMIC DNA]</scope>
    <source>
        <strain evidence="2 3">CS-951</strain>
    </source>
</reference>
<accession>A0A0F5YII0</accession>
<comment type="caution">
    <text evidence="2">The sequence shown here is derived from an EMBL/GenBank/DDBJ whole genome shotgun (WGS) entry which is preliminary data.</text>
</comment>
<keyword evidence="1" id="KW-1133">Transmembrane helix</keyword>
<dbReference type="PANTHER" id="PTHR42941">
    <property type="entry name" value="SLL1037 PROTEIN"/>
    <property type="match status" value="1"/>
</dbReference>
<dbReference type="RefSeq" id="WP_046278139.1">
    <property type="nucleotide sequence ID" value="NZ_LATL02000321.1"/>
</dbReference>
<evidence type="ECO:0000313" key="2">
    <source>
        <dbReference type="EMBL" id="KKD38467.1"/>
    </source>
</evidence>
<dbReference type="InterPro" id="IPR011852">
    <property type="entry name" value="TRAP_TAXI"/>
</dbReference>
<organism evidence="2 3">
    <name type="scientific">Limnoraphis robusta CS-951</name>
    <dbReference type="NCBI Taxonomy" id="1637645"/>
    <lineage>
        <taxon>Bacteria</taxon>
        <taxon>Bacillati</taxon>
        <taxon>Cyanobacteriota</taxon>
        <taxon>Cyanophyceae</taxon>
        <taxon>Oscillatoriophycideae</taxon>
        <taxon>Oscillatoriales</taxon>
        <taxon>Sirenicapillariaceae</taxon>
        <taxon>Limnoraphis</taxon>
    </lineage>
</organism>
<feature type="transmembrane region" description="Helical" evidence="1">
    <location>
        <begin position="7"/>
        <end position="25"/>
    </location>
</feature>
<dbReference type="CDD" id="cd13520">
    <property type="entry name" value="PBP2_TAXI_TRAP"/>
    <property type="match status" value="1"/>
</dbReference>